<comment type="pathway">
    <text evidence="1">Cofactor biosynthesis; FAD biosynthesis; FAD from FMN: step 1/1.</text>
</comment>
<evidence type="ECO:0000256" key="9">
    <source>
        <dbReference type="ARBA" id="ARBA00022840"/>
    </source>
</evidence>
<evidence type="ECO:0000256" key="4">
    <source>
        <dbReference type="ARBA" id="ARBA00022643"/>
    </source>
</evidence>
<dbReference type="GO" id="GO:0006747">
    <property type="term" value="P:FAD biosynthetic process"/>
    <property type="evidence" value="ECO:0007669"/>
    <property type="project" value="TreeGrafter"/>
</dbReference>
<evidence type="ECO:0000256" key="7">
    <source>
        <dbReference type="ARBA" id="ARBA00022741"/>
    </source>
</evidence>
<dbReference type="PANTHER" id="PTHR23293:SF9">
    <property type="entry name" value="FAD SYNTHASE"/>
    <property type="match status" value="1"/>
</dbReference>
<dbReference type="InterPro" id="IPR002500">
    <property type="entry name" value="PAPS_reduct_dom"/>
</dbReference>
<keyword evidence="6" id="KW-0548">Nucleotidyltransferase</keyword>
<dbReference type="Pfam" id="PF01507">
    <property type="entry name" value="PAPS_reduct"/>
    <property type="match status" value="1"/>
</dbReference>
<evidence type="ECO:0000256" key="3">
    <source>
        <dbReference type="ARBA" id="ARBA00022630"/>
    </source>
</evidence>
<keyword evidence="8" id="KW-0274">FAD</keyword>
<dbReference type="CDD" id="cd23948">
    <property type="entry name" value="FAD_synthase"/>
    <property type="match status" value="1"/>
</dbReference>
<evidence type="ECO:0000256" key="8">
    <source>
        <dbReference type="ARBA" id="ARBA00022827"/>
    </source>
</evidence>
<dbReference type="SUPFAM" id="SSF52402">
    <property type="entry name" value="Adenine nucleotide alpha hydrolases-like"/>
    <property type="match status" value="1"/>
</dbReference>
<gene>
    <name evidence="14" type="ORF">HKI87_01g09680</name>
</gene>
<evidence type="ECO:0000259" key="13">
    <source>
        <dbReference type="Pfam" id="PF01507"/>
    </source>
</evidence>
<dbReference type="EMBL" id="CP151501">
    <property type="protein sequence ID" value="WZN59442.1"/>
    <property type="molecule type" value="Genomic_DNA"/>
</dbReference>
<sequence length="241" mass="26609">MEVLEATRGLDPKDPLRAKIDLALSRTRRALALYARPGEECELALSFNGGKDSTVVLHLLRAAAADMDYCSTSGGTEKGSNKMPFLTFFFPHPDDFKEITAFVEDCGREYKLDVHAFPSDGSVGFKQGLQHLVQDRGVRAMVIGTRAGDPNAKGQDPFCPSSEGWPAFMRVNPILDWTYAEVWSFLRLAKCKYCSLYDEGYTSLGSTKDTKKNEALLDGKTGTYRPAHALLDQEAERAGRA</sequence>
<keyword evidence="9" id="KW-0067">ATP-binding</keyword>
<evidence type="ECO:0000256" key="12">
    <source>
        <dbReference type="ARBA" id="ARBA00049494"/>
    </source>
</evidence>
<feature type="domain" description="Phosphoadenosine phosphosulphate reductase" evidence="13">
    <location>
        <begin position="43"/>
        <end position="211"/>
    </location>
</feature>
<keyword evidence="15" id="KW-1185">Reference proteome</keyword>
<reference evidence="14 15" key="1">
    <citation type="submission" date="2024-03" db="EMBL/GenBank/DDBJ databases">
        <title>Complete genome sequence of the green alga Chloropicon roscoffensis RCC1871.</title>
        <authorList>
            <person name="Lemieux C."/>
            <person name="Pombert J.-F."/>
            <person name="Otis C."/>
            <person name="Turmel M."/>
        </authorList>
    </citation>
    <scope>NUCLEOTIDE SEQUENCE [LARGE SCALE GENOMIC DNA]</scope>
    <source>
        <strain evidence="14 15">RCC1871</strain>
    </source>
</reference>
<evidence type="ECO:0000256" key="1">
    <source>
        <dbReference type="ARBA" id="ARBA00004726"/>
    </source>
</evidence>
<dbReference type="GO" id="GO:0005524">
    <property type="term" value="F:ATP binding"/>
    <property type="evidence" value="ECO:0007669"/>
    <property type="project" value="UniProtKB-KW"/>
</dbReference>
<comment type="catalytic activity">
    <reaction evidence="12">
        <text>FMN + ATP + H(+) = FAD + diphosphate</text>
        <dbReference type="Rhea" id="RHEA:17237"/>
        <dbReference type="ChEBI" id="CHEBI:15378"/>
        <dbReference type="ChEBI" id="CHEBI:30616"/>
        <dbReference type="ChEBI" id="CHEBI:33019"/>
        <dbReference type="ChEBI" id="CHEBI:57692"/>
        <dbReference type="ChEBI" id="CHEBI:58210"/>
        <dbReference type="EC" id="2.7.7.2"/>
    </reaction>
</comment>
<keyword evidence="7" id="KW-0547">Nucleotide-binding</keyword>
<evidence type="ECO:0000313" key="14">
    <source>
        <dbReference type="EMBL" id="WZN59442.1"/>
    </source>
</evidence>
<keyword evidence="3" id="KW-0285">Flavoprotein</keyword>
<dbReference type="AlphaFoldDB" id="A0AAX4NZQ2"/>
<evidence type="ECO:0000313" key="15">
    <source>
        <dbReference type="Proteomes" id="UP001472866"/>
    </source>
</evidence>
<name>A0AAX4NZQ2_9CHLO</name>
<protein>
    <recommendedName>
        <fullName evidence="2">FAD synthase</fullName>
        <ecNumber evidence="2">2.7.7.2</ecNumber>
    </recommendedName>
    <alternativeName>
        <fullName evidence="10">FAD pyrophosphorylase</fullName>
    </alternativeName>
    <alternativeName>
        <fullName evidence="11">FMN adenylyltransferase</fullName>
    </alternativeName>
</protein>
<dbReference type="Proteomes" id="UP001472866">
    <property type="component" value="Chromosome 01"/>
</dbReference>
<dbReference type="GO" id="GO:0003919">
    <property type="term" value="F:FMN adenylyltransferase activity"/>
    <property type="evidence" value="ECO:0007669"/>
    <property type="project" value="UniProtKB-EC"/>
</dbReference>
<organism evidence="14 15">
    <name type="scientific">Chloropicon roscoffensis</name>
    <dbReference type="NCBI Taxonomy" id="1461544"/>
    <lineage>
        <taxon>Eukaryota</taxon>
        <taxon>Viridiplantae</taxon>
        <taxon>Chlorophyta</taxon>
        <taxon>Chloropicophyceae</taxon>
        <taxon>Chloropicales</taxon>
        <taxon>Chloropicaceae</taxon>
        <taxon>Chloropicon</taxon>
    </lineage>
</organism>
<accession>A0AAX4NZQ2</accession>
<keyword evidence="4" id="KW-0288">FMN</keyword>
<dbReference type="PANTHER" id="PTHR23293">
    <property type="entry name" value="FAD SYNTHETASE-RELATED FMN ADENYLYLTRANSFERASE"/>
    <property type="match status" value="1"/>
</dbReference>
<evidence type="ECO:0000256" key="5">
    <source>
        <dbReference type="ARBA" id="ARBA00022679"/>
    </source>
</evidence>
<dbReference type="Gene3D" id="3.40.50.620">
    <property type="entry name" value="HUPs"/>
    <property type="match status" value="1"/>
</dbReference>
<keyword evidence="5" id="KW-0808">Transferase</keyword>
<dbReference type="EC" id="2.7.7.2" evidence="2"/>
<evidence type="ECO:0000256" key="2">
    <source>
        <dbReference type="ARBA" id="ARBA00012393"/>
    </source>
</evidence>
<evidence type="ECO:0000256" key="6">
    <source>
        <dbReference type="ARBA" id="ARBA00022695"/>
    </source>
</evidence>
<evidence type="ECO:0000256" key="10">
    <source>
        <dbReference type="ARBA" id="ARBA00031145"/>
    </source>
</evidence>
<dbReference type="InterPro" id="IPR014729">
    <property type="entry name" value="Rossmann-like_a/b/a_fold"/>
</dbReference>
<evidence type="ECO:0000256" key="11">
    <source>
        <dbReference type="ARBA" id="ARBA00031871"/>
    </source>
</evidence>
<proteinExistence type="predicted"/>